<dbReference type="Proteomes" id="UP001152561">
    <property type="component" value="Unassembled WGS sequence"/>
</dbReference>
<feature type="compositionally biased region" description="Basic residues" evidence="1">
    <location>
        <begin position="93"/>
        <end position="102"/>
    </location>
</feature>
<comment type="caution">
    <text evidence="2">The sequence shown here is derived from an EMBL/GenBank/DDBJ whole genome shotgun (WGS) entry which is preliminary data.</text>
</comment>
<reference evidence="3" key="1">
    <citation type="journal article" date="2023" name="Proc. Natl. Acad. Sci. U.S.A.">
        <title>Genomic and structural basis for evolution of tropane alkaloid biosynthesis.</title>
        <authorList>
            <person name="Wanga Y.-J."/>
            <person name="Taina T."/>
            <person name="Yua J.-Y."/>
            <person name="Lia J."/>
            <person name="Xua B."/>
            <person name="Chenc J."/>
            <person name="D'Auriad J.C."/>
            <person name="Huanga J.-P."/>
            <person name="Huanga S.-X."/>
        </authorList>
    </citation>
    <scope>NUCLEOTIDE SEQUENCE [LARGE SCALE GENOMIC DNA]</scope>
    <source>
        <strain evidence="3">cv. KIB-2019</strain>
    </source>
</reference>
<evidence type="ECO:0000256" key="1">
    <source>
        <dbReference type="SAM" id="MobiDB-lite"/>
    </source>
</evidence>
<evidence type="ECO:0000313" key="2">
    <source>
        <dbReference type="EMBL" id="KAJ8527554.1"/>
    </source>
</evidence>
<name>A0A9Q1L503_9SOLA</name>
<feature type="region of interest" description="Disordered" evidence="1">
    <location>
        <begin position="83"/>
        <end position="102"/>
    </location>
</feature>
<accession>A0A9Q1L503</accession>
<dbReference type="EMBL" id="JAJAGQ010000023">
    <property type="protein sequence ID" value="KAJ8527554.1"/>
    <property type="molecule type" value="Genomic_DNA"/>
</dbReference>
<gene>
    <name evidence="2" type="ORF">K7X08_015005</name>
</gene>
<organism evidence="2 3">
    <name type="scientific">Anisodus acutangulus</name>
    <dbReference type="NCBI Taxonomy" id="402998"/>
    <lineage>
        <taxon>Eukaryota</taxon>
        <taxon>Viridiplantae</taxon>
        <taxon>Streptophyta</taxon>
        <taxon>Embryophyta</taxon>
        <taxon>Tracheophyta</taxon>
        <taxon>Spermatophyta</taxon>
        <taxon>Magnoliopsida</taxon>
        <taxon>eudicotyledons</taxon>
        <taxon>Gunneridae</taxon>
        <taxon>Pentapetalae</taxon>
        <taxon>asterids</taxon>
        <taxon>lamiids</taxon>
        <taxon>Solanales</taxon>
        <taxon>Solanaceae</taxon>
        <taxon>Solanoideae</taxon>
        <taxon>Hyoscyameae</taxon>
        <taxon>Anisodus</taxon>
    </lineage>
</organism>
<protein>
    <submittedName>
        <fullName evidence="2">Uncharacterized protein</fullName>
    </submittedName>
</protein>
<evidence type="ECO:0000313" key="3">
    <source>
        <dbReference type="Proteomes" id="UP001152561"/>
    </source>
</evidence>
<sequence length="102" mass="11379">MISAPAEKLRMSSPVSMQKLITVSRLPRGPDDMGGSVRLSQDKVDRHMAAQTELAQTNKGLAESMSLEMSYRAMAMTHASLRQDFENEQKNNKSARKLLVKD</sequence>
<keyword evidence="3" id="KW-1185">Reference proteome</keyword>
<proteinExistence type="predicted"/>
<dbReference type="AlphaFoldDB" id="A0A9Q1L503"/>